<organism evidence="1">
    <name type="scientific">marine sediment metagenome</name>
    <dbReference type="NCBI Taxonomy" id="412755"/>
    <lineage>
        <taxon>unclassified sequences</taxon>
        <taxon>metagenomes</taxon>
        <taxon>ecological metagenomes</taxon>
    </lineage>
</organism>
<proteinExistence type="predicted"/>
<sequence>MLNLWLSFLICALIIIFTGTKLTRYGDIIAEKTGLGRM</sequence>
<accession>X1HM14</accession>
<feature type="non-terminal residue" evidence="1">
    <location>
        <position position="38"/>
    </location>
</feature>
<name>X1HM14_9ZZZZ</name>
<comment type="caution">
    <text evidence="1">The sequence shown here is derived from an EMBL/GenBank/DDBJ whole genome shotgun (WGS) entry which is preliminary data.</text>
</comment>
<dbReference type="AlphaFoldDB" id="X1HM14"/>
<gene>
    <name evidence="1" type="ORF">S03H2_41499</name>
</gene>
<evidence type="ECO:0000313" key="1">
    <source>
        <dbReference type="EMBL" id="GAH70497.1"/>
    </source>
</evidence>
<reference evidence="1" key="1">
    <citation type="journal article" date="2014" name="Front. Microbiol.">
        <title>High frequency of phylogenetically diverse reductive dehalogenase-homologous genes in deep subseafloor sedimentary metagenomes.</title>
        <authorList>
            <person name="Kawai M."/>
            <person name="Futagami T."/>
            <person name="Toyoda A."/>
            <person name="Takaki Y."/>
            <person name="Nishi S."/>
            <person name="Hori S."/>
            <person name="Arai W."/>
            <person name="Tsubouchi T."/>
            <person name="Morono Y."/>
            <person name="Uchiyama I."/>
            <person name="Ito T."/>
            <person name="Fujiyama A."/>
            <person name="Inagaki F."/>
            <person name="Takami H."/>
        </authorList>
    </citation>
    <scope>NUCLEOTIDE SEQUENCE</scope>
    <source>
        <strain evidence="1">Expedition CK06-06</strain>
    </source>
</reference>
<protein>
    <submittedName>
        <fullName evidence="1">Uncharacterized protein</fullName>
    </submittedName>
</protein>
<dbReference type="EMBL" id="BARU01025785">
    <property type="protein sequence ID" value="GAH70497.1"/>
    <property type="molecule type" value="Genomic_DNA"/>
</dbReference>